<keyword evidence="2" id="KW-1185">Reference proteome</keyword>
<reference evidence="1 2" key="1">
    <citation type="submission" date="2018-02" db="EMBL/GenBank/DDBJ databases">
        <title>The genomes of Aspergillus section Nigri reveals drivers in fungal speciation.</title>
        <authorList>
            <consortium name="DOE Joint Genome Institute"/>
            <person name="Vesth T.C."/>
            <person name="Nybo J."/>
            <person name="Theobald S."/>
            <person name="Brandl J."/>
            <person name="Frisvad J.C."/>
            <person name="Nielsen K.F."/>
            <person name="Lyhne E.K."/>
            <person name="Kogle M.E."/>
            <person name="Kuo A."/>
            <person name="Riley R."/>
            <person name="Clum A."/>
            <person name="Nolan M."/>
            <person name="Lipzen A."/>
            <person name="Salamov A."/>
            <person name="Henrissat B."/>
            <person name="Wiebenga A."/>
            <person name="De vries R.P."/>
            <person name="Grigoriev I.V."/>
            <person name="Mortensen U.H."/>
            <person name="Andersen M.R."/>
            <person name="Baker S.E."/>
        </authorList>
    </citation>
    <scope>NUCLEOTIDE SEQUENCE [LARGE SCALE GENOMIC DNA]</scope>
    <source>
        <strain evidence="1 2">CBS 121593</strain>
    </source>
</reference>
<dbReference type="EMBL" id="KZ824447">
    <property type="protein sequence ID" value="RAK99334.1"/>
    <property type="molecule type" value="Genomic_DNA"/>
</dbReference>
<sequence length="273" mass="30772">MAYLKRWVQSSTLYSHFGRGVRKVSSTRLKLLRPAVGDNNAAGSRIIPARNHDSSIGVRIDRGMQVDKRVKIYVQPNKNADNRTIKDLANKNSHQNLAEAWVDIEDPIEDSTITVHELPPANLCVYERHIISPSKFSIDVLYVFKIIEDFTWSGEEQEHAMHTIAHKIDVYATLSLPPASNAAMVSFMVFLLSQTQPQVWLLLHLVMEDAGDAIALSLLYEGFRVSSIISTYSNHLQPDTTYTARGGSVIGENRSNVIAAEDEILWNRLRLKF</sequence>
<name>A0A395GW58_9EURO</name>
<protein>
    <submittedName>
        <fullName evidence="1">Uncharacterized protein</fullName>
    </submittedName>
</protein>
<dbReference type="AlphaFoldDB" id="A0A395GW58"/>
<dbReference type="VEuPathDB" id="FungiDB:BO80DRAFT_436215"/>
<gene>
    <name evidence="1" type="ORF">BO80DRAFT_436215</name>
</gene>
<dbReference type="GeneID" id="37225812"/>
<organism evidence="1 2">
    <name type="scientific">Aspergillus ibericus CBS 121593</name>
    <dbReference type="NCBI Taxonomy" id="1448316"/>
    <lineage>
        <taxon>Eukaryota</taxon>
        <taxon>Fungi</taxon>
        <taxon>Dikarya</taxon>
        <taxon>Ascomycota</taxon>
        <taxon>Pezizomycotina</taxon>
        <taxon>Eurotiomycetes</taxon>
        <taxon>Eurotiomycetidae</taxon>
        <taxon>Eurotiales</taxon>
        <taxon>Aspergillaceae</taxon>
        <taxon>Aspergillus</taxon>
        <taxon>Aspergillus subgen. Circumdati</taxon>
    </lineage>
</organism>
<dbReference type="OrthoDB" id="2933464at2759"/>
<dbReference type="RefSeq" id="XP_025573662.1">
    <property type="nucleotide sequence ID" value="XM_025720947.1"/>
</dbReference>
<proteinExistence type="predicted"/>
<accession>A0A395GW58</accession>
<dbReference type="Proteomes" id="UP000249402">
    <property type="component" value="Unassembled WGS sequence"/>
</dbReference>
<evidence type="ECO:0000313" key="1">
    <source>
        <dbReference type="EMBL" id="RAK99334.1"/>
    </source>
</evidence>
<evidence type="ECO:0000313" key="2">
    <source>
        <dbReference type="Proteomes" id="UP000249402"/>
    </source>
</evidence>